<evidence type="ECO:0000256" key="1">
    <source>
        <dbReference type="ARBA" id="ARBA00023125"/>
    </source>
</evidence>
<dbReference type="RefSeq" id="WP_072785907.1">
    <property type="nucleotide sequence ID" value="NZ_FRCX01000006.1"/>
</dbReference>
<keyword evidence="1" id="KW-0238">DNA-binding</keyword>
<dbReference type="PANTHER" id="PTHR36924">
    <property type="entry name" value="ANTITOXIN HIGA-1"/>
    <property type="match status" value="1"/>
</dbReference>
<proteinExistence type="predicted"/>
<organism evidence="3 4">
    <name type="scientific">Duganella sacchari</name>
    <dbReference type="NCBI Taxonomy" id="551987"/>
    <lineage>
        <taxon>Bacteria</taxon>
        <taxon>Pseudomonadati</taxon>
        <taxon>Pseudomonadota</taxon>
        <taxon>Betaproteobacteria</taxon>
        <taxon>Burkholderiales</taxon>
        <taxon>Oxalobacteraceae</taxon>
        <taxon>Telluria group</taxon>
        <taxon>Duganella</taxon>
    </lineage>
</organism>
<protein>
    <submittedName>
        <fullName evidence="3">Addiction module antidote protein, HigA family</fullName>
    </submittedName>
</protein>
<accession>A0A1M7Q5N7</accession>
<dbReference type="Proteomes" id="UP000184339">
    <property type="component" value="Unassembled WGS sequence"/>
</dbReference>
<evidence type="ECO:0000313" key="4">
    <source>
        <dbReference type="Proteomes" id="UP000184339"/>
    </source>
</evidence>
<dbReference type="InterPro" id="IPR010982">
    <property type="entry name" value="Lambda_DNA-bd_dom_sf"/>
</dbReference>
<gene>
    <name evidence="3" type="ORF">SAMN05192549_106228</name>
</gene>
<sequence>MITMHPGEYLALSYVEPYKLSAEALSERLGLPLQTIHGLLAEEIDLTAEMAVRLELAFDRSAESWLQIQLAHSLMQARKKVEPGAVRPFVFPPREDAA</sequence>
<name>A0A1M7Q5N7_9BURK</name>
<dbReference type="PROSITE" id="PS50943">
    <property type="entry name" value="HTH_CROC1"/>
    <property type="match status" value="1"/>
</dbReference>
<dbReference type="GO" id="GO:0003677">
    <property type="term" value="F:DNA binding"/>
    <property type="evidence" value="ECO:0007669"/>
    <property type="project" value="UniProtKB-KW"/>
</dbReference>
<dbReference type="AlphaFoldDB" id="A0A1M7Q5N7"/>
<dbReference type="PANTHER" id="PTHR36924:SF1">
    <property type="entry name" value="ANTITOXIN HIGA-1"/>
    <property type="match status" value="1"/>
</dbReference>
<dbReference type="InterPro" id="IPR013430">
    <property type="entry name" value="Toxin_antidote_HigA"/>
</dbReference>
<dbReference type="Gene3D" id="1.10.260.40">
    <property type="entry name" value="lambda repressor-like DNA-binding domains"/>
    <property type="match status" value="1"/>
</dbReference>
<feature type="domain" description="HTH cro/C1-type" evidence="2">
    <location>
        <begin position="19"/>
        <end position="65"/>
    </location>
</feature>
<dbReference type="EMBL" id="FRCX01000006">
    <property type="protein sequence ID" value="SHN25685.1"/>
    <property type="molecule type" value="Genomic_DNA"/>
</dbReference>
<keyword evidence="4" id="KW-1185">Reference proteome</keyword>
<evidence type="ECO:0000313" key="3">
    <source>
        <dbReference type="EMBL" id="SHN25685.1"/>
    </source>
</evidence>
<reference evidence="4" key="1">
    <citation type="submission" date="2016-11" db="EMBL/GenBank/DDBJ databases">
        <authorList>
            <person name="Varghese N."/>
            <person name="Submissions S."/>
        </authorList>
    </citation>
    <scope>NUCLEOTIDE SEQUENCE [LARGE SCALE GENOMIC DNA]</scope>
    <source>
        <strain evidence="4">Sac-22</strain>
    </source>
</reference>
<dbReference type="NCBIfam" id="TIGR02607">
    <property type="entry name" value="antidote_HigA"/>
    <property type="match status" value="1"/>
</dbReference>
<evidence type="ECO:0000259" key="2">
    <source>
        <dbReference type="PROSITE" id="PS50943"/>
    </source>
</evidence>
<dbReference type="SUPFAM" id="SSF47413">
    <property type="entry name" value="lambda repressor-like DNA-binding domains"/>
    <property type="match status" value="1"/>
</dbReference>
<dbReference type="InterPro" id="IPR001387">
    <property type="entry name" value="Cro/C1-type_HTH"/>
</dbReference>